<dbReference type="Proteomes" id="UP001521222">
    <property type="component" value="Unassembled WGS sequence"/>
</dbReference>
<sequence>MSIPTKYNDKLQFMLAGLTKAHNPIRAGYGNAGVATKAGEELWVTYYEAADKKDEVKGRVYAYVIREDDIQQASLQALDMSTLSSAILAEARIATLKQNPKITPKTFTTYGRTVWSRKGYELLKANVATARVKGIDPTLKRQHGSNKLKIPSKAQMRPNSMNISELDAEKLLKQFRSKGLFDTQKYEYLRAAVKEARHTKEQPPRSILEAAKSWAEDVGTDPLKYALYREWELKQGGGRRKEKKEKRRKRYDKRLKEEGFTESLTLPDWIDILTDLVEVLQYQLAEDEDEAAQKQS</sequence>
<accession>A0ABR3QS75</accession>
<comment type="caution">
    <text evidence="1">The sequence shown here is derived from an EMBL/GenBank/DDBJ whole genome shotgun (WGS) entry which is preliminary data.</text>
</comment>
<evidence type="ECO:0008006" key="3">
    <source>
        <dbReference type="Google" id="ProtNLM"/>
    </source>
</evidence>
<protein>
    <recommendedName>
        <fullName evidence="3">GIY-YIG homing endonuclease</fullName>
    </recommendedName>
</protein>
<dbReference type="EMBL" id="JAKIXB020000034">
    <property type="protein sequence ID" value="KAL1594749.1"/>
    <property type="molecule type" value="Genomic_DNA"/>
</dbReference>
<evidence type="ECO:0000313" key="2">
    <source>
        <dbReference type="Proteomes" id="UP001521222"/>
    </source>
</evidence>
<reference evidence="1 2" key="1">
    <citation type="submission" date="2024-02" db="EMBL/GenBank/DDBJ databases">
        <title>De novo assembly and annotation of 12 fungi associated with fruit tree decline syndrome in Ontario, Canada.</title>
        <authorList>
            <person name="Sulman M."/>
            <person name="Ellouze W."/>
            <person name="Ilyukhin E."/>
        </authorList>
    </citation>
    <scope>NUCLEOTIDE SEQUENCE [LARGE SCALE GENOMIC DNA]</scope>
    <source>
        <strain evidence="1 2">M97-236</strain>
    </source>
</reference>
<keyword evidence="2" id="KW-1185">Reference proteome</keyword>
<proteinExistence type="predicted"/>
<organism evidence="1 2">
    <name type="scientific">Nothophoma quercina</name>
    <dbReference type="NCBI Taxonomy" id="749835"/>
    <lineage>
        <taxon>Eukaryota</taxon>
        <taxon>Fungi</taxon>
        <taxon>Dikarya</taxon>
        <taxon>Ascomycota</taxon>
        <taxon>Pezizomycotina</taxon>
        <taxon>Dothideomycetes</taxon>
        <taxon>Pleosporomycetidae</taxon>
        <taxon>Pleosporales</taxon>
        <taxon>Pleosporineae</taxon>
        <taxon>Didymellaceae</taxon>
        <taxon>Nothophoma</taxon>
    </lineage>
</organism>
<gene>
    <name evidence="1" type="ORF">SLS59_008559</name>
</gene>
<evidence type="ECO:0000313" key="1">
    <source>
        <dbReference type="EMBL" id="KAL1594749.1"/>
    </source>
</evidence>
<name>A0ABR3QS75_9PLEO</name>